<evidence type="ECO:0000256" key="2">
    <source>
        <dbReference type="ARBA" id="ARBA00022670"/>
    </source>
</evidence>
<dbReference type="STRING" id="300112.A0A4S2JQL5"/>
<dbReference type="EC" id="3.4.24.-" evidence="6"/>
<dbReference type="PANTHER" id="PTHR21711">
    <property type="entry name" value="MITOCHONDRIAL INNER MEMBRANE PROTEASE"/>
    <property type="match status" value="1"/>
</dbReference>
<dbReference type="GO" id="GO:0033615">
    <property type="term" value="P:mitochondrial proton-transporting ATP synthase complex assembly"/>
    <property type="evidence" value="ECO:0007669"/>
    <property type="project" value="TreeGrafter"/>
</dbReference>
<protein>
    <recommendedName>
        <fullName evidence="6">Mitochondrial inner membrane protease ATP23</fullName>
        <ecNumber evidence="6">3.4.24.-</ecNumber>
    </recommendedName>
</protein>
<gene>
    <name evidence="7" type="ORF">DBV15_05831</name>
</gene>
<dbReference type="PANTHER" id="PTHR21711:SF0">
    <property type="entry name" value="MITOCHONDRIAL INNER MEMBRANE PROTEASE ATP23 HOMOLOG"/>
    <property type="match status" value="1"/>
</dbReference>
<dbReference type="Pfam" id="PF09768">
    <property type="entry name" value="Peptidase_M76"/>
    <property type="match status" value="1"/>
</dbReference>
<dbReference type="GO" id="GO:0005739">
    <property type="term" value="C:mitochondrion"/>
    <property type="evidence" value="ECO:0007669"/>
    <property type="project" value="GOC"/>
</dbReference>
<proteinExistence type="inferred from homology"/>
<dbReference type="GO" id="GO:0004222">
    <property type="term" value="F:metalloendopeptidase activity"/>
    <property type="evidence" value="ECO:0007669"/>
    <property type="project" value="InterPro"/>
</dbReference>
<keyword evidence="3 6" id="KW-0479">Metal-binding</keyword>
<comment type="similarity">
    <text evidence="1 6">Belongs to the peptidase M76 family.</text>
</comment>
<dbReference type="GO" id="GO:0046872">
    <property type="term" value="F:metal ion binding"/>
    <property type="evidence" value="ECO:0007669"/>
    <property type="project" value="UniProtKB-KW"/>
</dbReference>
<evidence type="ECO:0000256" key="6">
    <source>
        <dbReference type="RuleBase" id="RU364057"/>
    </source>
</evidence>
<keyword evidence="8" id="KW-1185">Reference proteome</keyword>
<dbReference type="AlphaFoldDB" id="A0A4S2JQL5"/>
<evidence type="ECO:0000256" key="5">
    <source>
        <dbReference type="ARBA" id="ARBA00023049"/>
    </source>
</evidence>
<reference evidence="7 8" key="1">
    <citation type="journal article" date="2019" name="Philos. Trans. R. Soc. Lond., B, Biol. Sci.">
        <title>Ant behaviour and brain gene expression of defending hosts depend on the ecological success of the intruding social parasite.</title>
        <authorList>
            <person name="Kaur R."/>
            <person name="Stoldt M."/>
            <person name="Jongepier E."/>
            <person name="Feldmeyer B."/>
            <person name="Menzel F."/>
            <person name="Bornberg-Bauer E."/>
            <person name="Foitzik S."/>
        </authorList>
    </citation>
    <scope>NUCLEOTIDE SEQUENCE [LARGE SCALE GENOMIC DNA]</scope>
    <source>
        <tissue evidence="7">Whole body</tissue>
    </source>
</reference>
<keyword evidence="2 6" id="KW-0645">Protease</keyword>
<evidence type="ECO:0000256" key="4">
    <source>
        <dbReference type="ARBA" id="ARBA00022801"/>
    </source>
</evidence>
<dbReference type="Proteomes" id="UP000310200">
    <property type="component" value="Unassembled WGS sequence"/>
</dbReference>
<name>A0A4S2JQL5_9HYME</name>
<evidence type="ECO:0000256" key="3">
    <source>
        <dbReference type="ARBA" id="ARBA00022723"/>
    </source>
</evidence>
<evidence type="ECO:0000313" key="8">
    <source>
        <dbReference type="Proteomes" id="UP000310200"/>
    </source>
</evidence>
<dbReference type="InterPro" id="IPR019165">
    <property type="entry name" value="Peptidase_M76_ATP23"/>
</dbReference>
<accession>A0A4S2JQL5</accession>
<organism evidence="7 8">
    <name type="scientific">Temnothorax longispinosus</name>
    <dbReference type="NCBI Taxonomy" id="300112"/>
    <lineage>
        <taxon>Eukaryota</taxon>
        <taxon>Metazoa</taxon>
        <taxon>Ecdysozoa</taxon>
        <taxon>Arthropoda</taxon>
        <taxon>Hexapoda</taxon>
        <taxon>Insecta</taxon>
        <taxon>Pterygota</taxon>
        <taxon>Neoptera</taxon>
        <taxon>Endopterygota</taxon>
        <taxon>Hymenoptera</taxon>
        <taxon>Apocrita</taxon>
        <taxon>Aculeata</taxon>
        <taxon>Formicoidea</taxon>
        <taxon>Formicidae</taxon>
        <taxon>Myrmicinae</taxon>
        <taxon>Temnothorax</taxon>
    </lineage>
</organism>
<keyword evidence="5 6" id="KW-0482">Metalloprotease</keyword>
<comment type="caution">
    <text evidence="7">The sequence shown here is derived from an EMBL/GenBank/DDBJ whole genome shotgun (WGS) entry which is preliminary data.</text>
</comment>
<keyword evidence="4 6" id="KW-0378">Hydrolase</keyword>
<evidence type="ECO:0000256" key="1">
    <source>
        <dbReference type="ARBA" id="ARBA00009915"/>
    </source>
</evidence>
<sequence length="122" mass="13784">MVFVGQHIVVCQNSASSESIVRGVLLHEIMIHMFDYCQNKLDVKNIDHLACTEIRAANLAHSKAKMSVMAVHKVSEEIAEAAIERVLTKGYNDLEPVGRRIRRNSLDMPRAYAEGHLYGYKM</sequence>
<dbReference type="GO" id="GO:0034982">
    <property type="term" value="P:mitochondrial protein processing"/>
    <property type="evidence" value="ECO:0007669"/>
    <property type="project" value="TreeGrafter"/>
</dbReference>
<dbReference type="EMBL" id="QBLH01003605">
    <property type="protein sequence ID" value="TGZ37109.1"/>
    <property type="molecule type" value="Genomic_DNA"/>
</dbReference>
<evidence type="ECO:0000313" key="7">
    <source>
        <dbReference type="EMBL" id="TGZ37109.1"/>
    </source>
</evidence>